<sequence>MEPIGDERTFQGMSTSDEDDWALACAGDSAAFGALFDRHHARVLRHCLRLVPLAHEAEDVAAMVFLECWRKRRQVRFVDGSLLPWLLVTATNVARNASRSARRYHALLARLPAPEESHRPDDAVDEDVRAAFLALSGTDREILTLRVLEGFSEAEAARALGIALGTAKSRLARAKARLAAGLGEAEVPAGFATPAAAPLTEAQR</sequence>
<organism evidence="7 8">
    <name type="scientific">Microterricola viridarii</name>
    <dbReference type="NCBI Taxonomy" id="412690"/>
    <lineage>
        <taxon>Bacteria</taxon>
        <taxon>Bacillati</taxon>
        <taxon>Actinomycetota</taxon>
        <taxon>Actinomycetes</taxon>
        <taxon>Micrococcales</taxon>
        <taxon>Microbacteriaceae</taxon>
        <taxon>Microterricola</taxon>
    </lineage>
</organism>
<evidence type="ECO:0000313" key="8">
    <source>
        <dbReference type="Proteomes" id="UP000181956"/>
    </source>
</evidence>
<keyword evidence="4" id="KW-0804">Transcription</keyword>
<dbReference type="NCBIfam" id="TIGR02937">
    <property type="entry name" value="sigma70-ECF"/>
    <property type="match status" value="1"/>
</dbReference>
<evidence type="ECO:0000256" key="4">
    <source>
        <dbReference type="ARBA" id="ARBA00023163"/>
    </source>
</evidence>
<evidence type="ECO:0000313" key="7">
    <source>
        <dbReference type="EMBL" id="SDS77587.1"/>
    </source>
</evidence>
<comment type="similarity">
    <text evidence="1">Belongs to the sigma-70 factor family. ECF subfamily.</text>
</comment>
<dbReference type="Gene3D" id="1.10.1740.10">
    <property type="match status" value="1"/>
</dbReference>
<proteinExistence type="inferred from homology"/>
<dbReference type="InterPro" id="IPR039425">
    <property type="entry name" value="RNA_pol_sigma-70-like"/>
</dbReference>
<reference evidence="8" key="1">
    <citation type="submission" date="2016-10" db="EMBL/GenBank/DDBJ databases">
        <authorList>
            <person name="Varghese N."/>
            <person name="Submissions S."/>
        </authorList>
    </citation>
    <scope>NUCLEOTIDE SEQUENCE [LARGE SCALE GENOMIC DNA]</scope>
    <source>
        <strain evidence="8">DSM 21772</strain>
    </source>
</reference>
<dbReference type="EMBL" id="LT629742">
    <property type="protein sequence ID" value="SDS77587.1"/>
    <property type="molecule type" value="Genomic_DNA"/>
</dbReference>
<keyword evidence="2" id="KW-0805">Transcription regulation</keyword>
<evidence type="ECO:0000256" key="2">
    <source>
        <dbReference type="ARBA" id="ARBA00023015"/>
    </source>
</evidence>
<dbReference type="InterPro" id="IPR014284">
    <property type="entry name" value="RNA_pol_sigma-70_dom"/>
</dbReference>
<dbReference type="InterPro" id="IPR036388">
    <property type="entry name" value="WH-like_DNA-bd_sf"/>
</dbReference>
<dbReference type="PANTHER" id="PTHR43133:SF25">
    <property type="entry name" value="RNA POLYMERASE SIGMA FACTOR RFAY-RELATED"/>
    <property type="match status" value="1"/>
</dbReference>
<dbReference type="GO" id="GO:0016987">
    <property type="term" value="F:sigma factor activity"/>
    <property type="evidence" value="ECO:0007669"/>
    <property type="project" value="UniProtKB-KW"/>
</dbReference>
<dbReference type="GO" id="GO:0003677">
    <property type="term" value="F:DNA binding"/>
    <property type="evidence" value="ECO:0007669"/>
    <property type="project" value="InterPro"/>
</dbReference>
<dbReference type="Gene3D" id="1.10.10.10">
    <property type="entry name" value="Winged helix-like DNA-binding domain superfamily/Winged helix DNA-binding domain"/>
    <property type="match status" value="1"/>
</dbReference>
<dbReference type="STRING" id="412690.SAMN04489834_2125"/>
<gene>
    <name evidence="7" type="ORF">SAMN04489834_2125</name>
</gene>
<dbReference type="InterPro" id="IPR013249">
    <property type="entry name" value="RNA_pol_sigma70_r4_t2"/>
</dbReference>
<dbReference type="Proteomes" id="UP000181956">
    <property type="component" value="Chromosome I"/>
</dbReference>
<dbReference type="Pfam" id="PF08281">
    <property type="entry name" value="Sigma70_r4_2"/>
    <property type="match status" value="1"/>
</dbReference>
<dbReference type="InterPro" id="IPR007627">
    <property type="entry name" value="RNA_pol_sigma70_r2"/>
</dbReference>
<accession>A0A1H1UYH2</accession>
<name>A0A1H1UYH2_9MICO</name>
<evidence type="ECO:0000259" key="6">
    <source>
        <dbReference type="Pfam" id="PF08281"/>
    </source>
</evidence>
<feature type="domain" description="RNA polymerase sigma-70 region 2" evidence="5">
    <location>
        <begin position="35"/>
        <end position="103"/>
    </location>
</feature>
<dbReference type="Pfam" id="PF04542">
    <property type="entry name" value="Sigma70_r2"/>
    <property type="match status" value="1"/>
</dbReference>
<feature type="domain" description="RNA polymerase sigma factor 70 region 4 type 2" evidence="6">
    <location>
        <begin position="127"/>
        <end position="178"/>
    </location>
</feature>
<dbReference type="AlphaFoldDB" id="A0A1H1UYH2"/>
<dbReference type="InterPro" id="IPR013324">
    <property type="entry name" value="RNA_pol_sigma_r3/r4-like"/>
</dbReference>
<dbReference type="InterPro" id="IPR013325">
    <property type="entry name" value="RNA_pol_sigma_r2"/>
</dbReference>
<dbReference type="RefSeq" id="WP_231919101.1">
    <property type="nucleotide sequence ID" value="NZ_LT629742.1"/>
</dbReference>
<keyword evidence="8" id="KW-1185">Reference proteome</keyword>
<keyword evidence="3" id="KW-0731">Sigma factor</keyword>
<evidence type="ECO:0000259" key="5">
    <source>
        <dbReference type="Pfam" id="PF04542"/>
    </source>
</evidence>
<protein>
    <submittedName>
        <fullName evidence="7">RNA polymerase sigma-70 factor, ECF subfamily</fullName>
    </submittedName>
</protein>
<dbReference type="GO" id="GO:0006352">
    <property type="term" value="P:DNA-templated transcription initiation"/>
    <property type="evidence" value="ECO:0007669"/>
    <property type="project" value="InterPro"/>
</dbReference>
<dbReference type="SUPFAM" id="SSF88946">
    <property type="entry name" value="Sigma2 domain of RNA polymerase sigma factors"/>
    <property type="match status" value="1"/>
</dbReference>
<evidence type="ECO:0000256" key="1">
    <source>
        <dbReference type="ARBA" id="ARBA00010641"/>
    </source>
</evidence>
<dbReference type="PANTHER" id="PTHR43133">
    <property type="entry name" value="RNA POLYMERASE ECF-TYPE SIGMA FACTO"/>
    <property type="match status" value="1"/>
</dbReference>
<dbReference type="SUPFAM" id="SSF88659">
    <property type="entry name" value="Sigma3 and sigma4 domains of RNA polymerase sigma factors"/>
    <property type="match status" value="1"/>
</dbReference>
<evidence type="ECO:0000256" key="3">
    <source>
        <dbReference type="ARBA" id="ARBA00023082"/>
    </source>
</evidence>